<dbReference type="Gene3D" id="2.60.200.20">
    <property type="match status" value="1"/>
</dbReference>
<feature type="compositionally biased region" description="Acidic residues" evidence="1">
    <location>
        <begin position="329"/>
        <end position="341"/>
    </location>
</feature>
<dbReference type="InterPro" id="IPR000253">
    <property type="entry name" value="FHA_dom"/>
</dbReference>
<keyword evidence="4" id="KW-1185">Reference proteome</keyword>
<dbReference type="AlphaFoldDB" id="A0A7J5YLI6"/>
<proteinExistence type="predicted"/>
<sequence>MTQGSWCVMTQGSWCVMTQGSWSVRRRQRCQNSISSIRDRDPILPVRPGPSRSVPSRPVKMSVTSWFLVSSSGTRHRLPKEMIFVGREDCELMLQSRSVDKQHAVINYNPATDEHLVKDLGSLNGTFVNDLRIPDQTYITLKLTDIIRFGYDILLQHKVPEEALKHEKYSSQLQISLRYREKKKKLELEDRAGAEKTQSTKSTQAAEGRLIWGPGPPAPPPCLPSGSELLRDPHQRPPGAELQEIPTKDTDTPTSTPPVVQSHASFTIEFDSPGTMKIKDHITKFSTRHRKPQAPPPATLTDVMSSESKVADWLVHSDVSLMRRRPTCEDDGTQSDSEDPGLEERQIRPPHPGGPRAAPLPESSSLPHCRNTQTDAPEHLPQQAFIIEFFDDNPRKKRSQSFTHSPAPESCGALKNKLERRRGERPASVHIPPTQQVVPLKGPPLQQVVPLKGGPCEGPRPPAVVLLKGPGAPQRSSSLKREKTEGEPPPPRPSSGPRPFGSVGKKSKLTQEFTAEFLKDAPPTRDQLSPPPMSAPPVMVTLPHPGIPSPQDPAPPSSVPHPPSPPQPPLRCPAPPSGPPIPPLGVRAGDPKGSQRMMRSEEDDSLSDAGTYTIETESQDREVEDARNMIDQVFGVLDSPEYSGVNAGVYKPPVINDGKDDSDGSTVDPLHGFIPAAISGPPTGPPCRFPLLLQPVWKDPNGFPVGQAWPSHAEPGSTPPQGDCLEDLRIMSRSTGPHSYDNSESESSHSSRTRRLLPRFHQKNWKVFLRVS</sequence>
<feature type="compositionally biased region" description="Polar residues" evidence="1">
    <location>
        <begin position="196"/>
        <end position="205"/>
    </location>
</feature>
<dbReference type="OrthoDB" id="444265at2759"/>
<dbReference type="PROSITE" id="PS50006">
    <property type="entry name" value="FHA_DOMAIN"/>
    <property type="match status" value="1"/>
</dbReference>
<dbReference type="SUPFAM" id="SSF49879">
    <property type="entry name" value="SMAD/FHA domain"/>
    <property type="match status" value="1"/>
</dbReference>
<dbReference type="InterPro" id="IPR008984">
    <property type="entry name" value="SMAD_FHA_dom_sf"/>
</dbReference>
<evidence type="ECO:0000313" key="3">
    <source>
        <dbReference type="EMBL" id="KAF3850356.1"/>
    </source>
</evidence>
<feature type="compositionally biased region" description="Polar residues" evidence="1">
    <location>
        <begin position="362"/>
        <end position="375"/>
    </location>
</feature>
<accession>A0A7J5YLI6</accession>
<gene>
    <name evidence="3" type="ORF">F7725_020075</name>
</gene>
<evidence type="ECO:0000259" key="2">
    <source>
        <dbReference type="PROSITE" id="PS50006"/>
    </source>
</evidence>
<feature type="region of interest" description="Disordered" evidence="1">
    <location>
        <begin position="703"/>
        <end position="756"/>
    </location>
</feature>
<feature type="domain" description="FHA" evidence="2">
    <location>
        <begin position="83"/>
        <end position="133"/>
    </location>
</feature>
<feature type="compositionally biased region" description="Polar residues" evidence="1">
    <location>
        <begin position="732"/>
        <end position="742"/>
    </location>
</feature>
<feature type="region of interest" description="Disordered" evidence="1">
    <location>
        <begin position="285"/>
        <end position="622"/>
    </location>
</feature>
<feature type="compositionally biased region" description="Pro residues" evidence="1">
    <location>
        <begin position="487"/>
        <end position="496"/>
    </location>
</feature>
<dbReference type="SMART" id="SM00240">
    <property type="entry name" value="FHA"/>
    <property type="match status" value="1"/>
</dbReference>
<dbReference type="Pfam" id="PF00498">
    <property type="entry name" value="FHA"/>
    <property type="match status" value="1"/>
</dbReference>
<feature type="compositionally biased region" description="Pro residues" evidence="1">
    <location>
        <begin position="545"/>
        <end position="583"/>
    </location>
</feature>
<organism evidence="3 4">
    <name type="scientific">Dissostichus mawsoni</name>
    <name type="common">Antarctic cod</name>
    <dbReference type="NCBI Taxonomy" id="36200"/>
    <lineage>
        <taxon>Eukaryota</taxon>
        <taxon>Metazoa</taxon>
        <taxon>Chordata</taxon>
        <taxon>Craniata</taxon>
        <taxon>Vertebrata</taxon>
        <taxon>Euteleostomi</taxon>
        <taxon>Actinopterygii</taxon>
        <taxon>Neopterygii</taxon>
        <taxon>Teleostei</taxon>
        <taxon>Neoteleostei</taxon>
        <taxon>Acanthomorphata</taxon>
        <taxon>Eupercaria</taxon>
        <taxon>Perciformes</taxon>
        <taxon>Notothenioidei</taxon>
        <taxon>Nototheniidae</taxon>
        <taxon>Dissostichus</taxon>
    </lineage>
</organism>
<dbReference type="PANTHER" id="PTHR15715:SF18">
    <property type="entry name" value="CENTROSOMAL PROTEIN OF 170 KDA PROTEIN B"/>
    <property type="match status" value="1"/>
</dbReference>
<reference evidence="3 4" key="1">
    <citation type="submission" date="2020-03" db="EMBL/GenBank/DDBJ databases">
        <title>Dissostichus mawsoni Genome sequencing and assembly.</title>
        <authorList>
            <person name="Park H."/>
        </authorList>
    </citation>
    <scope>NUCLEOTIDE SEQUENCE [LARGE SCALE GENOMIC DNA]</scope>
    <source>
        <strain evidence="3">DM0001</strain>
        <tissue evidence="3">Muscle</tissue>
    </source>
</reference>
<evidence type="ECO:0000313" key="4">
    <source>
        <dbReference type="Proteomes" id="UP000518266"/>
    </source>
</evidence>
<dbReference type="Proteomes" id="UP000518266">
    <property type="component" value="Unassembled WGS sequence"/>
</dbReference>
<name>A0A7J5YLI6_DISMA</name>
<feature type="region of interest" description="Disordered" evidence="1">
    <location>
        <begin position="648"/>
        <end position="670"/>
    </location>
</feature>
<comment type="caution">
    <text evidence="3">The sequence shown here is derived from an EMBL/GenBank/DDBJ whole genome shotgun (WGS) entry which is preliminary data.</text>
</comment>
<feature type="region of interest" description="Disordered" evidence="1">
    <location>
        <begin position="189"/>
        <end position="260"/>
    </location>
</feature>
<feature type="compositionally biased region" description="Pro residues" evidence="1">
    <location>
        <begin position="214"/>
        <end position="223"/>
    </location>
</feature>
<evidence type="ECO:0000256" key="1">
    <source>
        <dbReference type="SAM" id="MobiDB-lite"/>
    </source>
</evidence>
<dbReference type="InterPro" id="IPR051176">
    <property type="entry name" value="Cent_Immune-Sig_Mod"/>
</dbReference>
<dbReference type="PANTHER" id="PTHR15715">
    <property type="entry name" value="CENTROSOMAL PROTEIN OF 170 KDA"/>
    <property type="match status" value="1"/>
</dbReference>
<protein>
    <recommendedName>
        <fullName evidence="2">FHA domain-containing protein</fullName>
    </recommendedName>
</protein>
<dbReference type="EMBL" id="JAAKFY010000011">
    <property type="protein sequence ID" value="KAF3850356.1"/>
    <property type="molecule type" value="Genomic_DNA"/>
</dbReference>